<reference evidence="2 3" key="2">
    <citation type="submission" date="2018-06" db="EMBL/GenBank/DDBJ databases">
        <authorList>
            <consortium name="Pathogen Informatics"/>
            <person name="Doyle S."/>
        </authorList>
    </citation>
    <scope>NUCLEOTIDE SEQUENCE [LARGE SCALE GENOMIC DNA]</scope>
    <source>
        <strain evidence="2 3">NCTC10476</strain>
    </source>
</reference>
<dbReference type="PROSITE" id="PS51257">
    <property type="entry name" value="PROKAR_LIPOPROTEIN"/>
    <property type="match status" value="1"/>
</dbReference>
<organism evidence="1">
    <name type="scientific">Yersinia ruckeri</name>
    <dbReference type="NCBI Taxonomy" id="29486"/>
    <lineage>
        <taxon>Bacteria</taxon>
        <taxon>Pseudomonadati</taxon>
        <taxon>Pseudomonadota</taxon>
        <taxon>Gammaproteobacteria</taxon>
        <taxon>Enterobacterales</taxon>
        <taxon>Yersiniaceae</taxon>
        <taxon>Yersinia</taxon>
    </lineage>
</organism>
<dbReference type="EMBL" id="LN681231">
    <property type="protein sequence ID" value="CEK28068.1"/>
    <property type="molecule type" value="Genomic_DNA"/>
</dbReference>
<proteinExistence type="predicted"/>
<dbReference type="RefSeq" id="WP_038276683.1">
    <property type="nucleotide sequence ID" value="NZ_CCYO01000032.1"/>
</dbReference>
<reference evidence="1" key="1">
    <citation type="journal article" date="2015" name="Genome Announc.">
        <title>Complete Genome Sequence of Yersinia ruckeri Strain CSF007-82, Etiologic Agent of Red Mouth Disease in Salmonid Fish.</title>
        <authorList>
            <person name="Nelson M.C."/>
            <person name="LaPatra S.E."/>
            <person name="Welch T.J."/>
            <person name="Graf J."/>
        </authorList>
    </citation>
    <scope>NUCLEOTIDE SEQUENCE</scope>
    <source>
        <strain evidence="1">CSF007-82</strain>
    </source>
</reference>
<dbReference type="Proteomes" id="UP000255169">
    <property type="component" value="Unassembled WGS sequence"/>
</dbReference>
<accession>A0A0A5H8R1</accession>
<evidence type="ECO:0000313" key="2">
    <source>
        <dbReference type="EMBL" id="SUQ37277.1"/>
    </source>
</evidence>
<dbReference type="NCBIfam" id="NF033894">
    <property type="entry name" value="Eex_IncN"/>
    <property type="match status" value="1"/>
</dbReference>
<dbReference type="EMBL" id="UHJG01000002">
    <property type="protein sequence ID" value="SUQ37277.1"/>
    <property type="molecule type" value="Genomic_DNA"/>
</dbReference>
<dbReference type="GeneID" id="66879995"/>
<name>A0A0A5H8R1_YERRU</name>
<evidence type="ECO:0000313" key="1">
    <source>
        <dbReference type="EMBL" id="CEK28068.1"/>
    </source>
</evidence>
<keyword evidence="3" id="KW-1185">Reference proteome</keyword>
<dbReference type="AlphaFoldDB" id="A0A0A5H8R1"/>
<sequence>MKTSLYIFLIILVSFFLTGCDIPKSTQWYKEYPDEMNPRYKVCESSGEDSQDCKNAREACFELRQENTKVPDFN</sequence>
<protein>
    <submittedName>
        <fullName evidence="1">IncQ plasmid conjugative transfer protein TraG</fullName>
    </submittedName>
</protein>
<dbReference type="InterPro" id="IPR047937">
    <property type="entry name" value="Eex_IncN-like"/>
</dbReference>
<gene>
    <name evidence="1" type="ORF">CSF007_11630</name>
    <name evidence="2" type="ORF">NCTC10476_03399</name>
</gene>
<dbReference type="OrthoDB" id="6428844at2"/>
<evidence type="ECO:0000313" key="3">
    <source>
        <dbReference type="Proteomes" id="UP000255169"/>
    </source>
</evidence>